<dbReference type="NCBIfam" id="TIGR02849">
    <property type="entry name" value="spore_III_AD"/>
    <property type="match status" value="1"/>
</dbReference>
<feature type="transmembrane region" description="Helical" evidence="1">
    <location>
        <begin position="6"/>
        <end position="23"/>
    </location>
</feature>
<dbReference type="Pfam" id="PF06686">
    <property type="entry name" value="SpoIIIAC"/>
    <property type="match status" value="2"/>
</dbReference>
<proteinExistence type="predicted"/>
<dbReference type="AlphaFoldDB" id="A0A9D9DXH0"/>
<name>A0A9D9DXH0_9FIRM</name>
<comment type="caution">
    <text evidence="2">The sequence shown here is derived from an EMBL/GenBank/DDBJ whole genome shotgun (WGS) entry which is preliminary data.</text>
</comment>
<reference evidence="2" key="2">
    <citation type="journal article" date="2021" name="PeerJ">
        <title>Extensive microbial diversity within the chicken gut microbiome revealed by metagenomics and culture.</title>
        <authorList>
            <person name="Gilroy R."/>
            <person name="Ravi A."/>
            <person name="Getino M."/>
            <person name="Pursley I."/>
            <person name="Horton D.L."/>
            <person name="Alikhan N.F."/>
            <person name="Baker D."/>
            <person name="Gharbi K."/>
            <person name="Hall N."/>
            <person name="Watson M."/>
            <person name="Adriaenssens E.M."/>
            <person name="Foster-Nyarko E."/>
            <person name="Jarju S."/>
            <person name="Secka A."/>
            <person name="Antonio M."/>
            <person name="Oren A."/>
            <person name="Chaudhuri R.R."/>
            <person name="La Ragione R."/>
            <person name="Hildebrand F."/>
            <person name="Pallen M.J."/>
        </authorList>
    </citation>
    <scope>NUCLEOTIDE SEQUENCE</scope>
    <source>
        <strain evidence="2">F6-4510</strain>
    </source>
</reference>
<evidence type="ECO:0000313" key="2">
    <source>
        <dbReference type="EMBL" id="MBO8434772.1"/>
    </source>
</evidence>
<keyword evidence="1" id="KW-1133">Transmembrane helix</keyword>
<reference evidence="2" key="1">
    <citation type="submission" date="2020-10" db="EMBL/GenBank/DDBJ databases">
        <authorList>
            <person name="Gilroy R."/>
        </authorList>
    </citation>
    <scope>NUCLEOTIDE SEQUENCE</scope>
    <source>
        <strain evidence="2">F6-4510</strain>
    </source>
</reference>
<organism evidence="2 3">
    <name type="scientific">Candidatus Fimicola merdigallinarum</name>
    <dbReference type="NCBI Taxonomy" id="2840819"/>
    <lineage>
        <taxon>Bacteria</taxon>
        <taxon>Bacillati</taxon>
        <taxon>Bacillota</taxon>
        <taxon>Clostridia</taxon>
        <taxon>Lachnospirales</taxon>
        <taxon>Lachnospiraceae</taxon>
        <taxon>Lachnospiraceae incertae sedis</taxon>
        <taxon>Candidatus Fimicola</taxon>
    </lineage>
</organism>
<keyword evidence="1" id="KW-0812">Transmembrane</keyword>
<dbReference type="InterPro" id="IPR014211">
    <property type="entry name" value="Spore_III_AD"/>
</dbReference>
<feature type="transmembrane region" description="Helical" evidence="1">
    <location>
        <begin position="30"/>
        <end position="54"/>
    </location>
</feature>
<evidence type="ECO:0000313" key="3">
    <source>
        <dbReference type="Proteomes" id="UP000823611"/>
    </source>
</evidence>
<keyword evidence="1" id="KW-0472">Membrane</keyword>
<protein>
    <submittedName>
        <fullName evidence="2">Stage III sporulation protein AD</fullName>
    </submittedName>
</protein>
<accession>A0A9D9DXH0</accession>
<dbReference type="Proteomes" id="UP000823611">
    <property type="component" value="Unassembled WGS sequence"/>
</dbReference>
<dbReference type="EMBL" id="JADIMX010000106">
    <property type="protein sequence ID" value="MBO8434772.1"/>
    <property type="molecule type" value="Genomic_DNA"/>
</dbReference>
<feature type="transmembrane region" description="Helical" evidence="1">
    <location>
        <begin position="66"/>
        <end position="85"/>
    </location>
</feature>
<gene>
    <name evidence="2" type="primary">spoIIIAD</name>
    <name evidence="2" type="ORF">IAC55_05560</name>
</gene>
<sequence length="128" mass="14090">MDIIRIVSIGVIGTFIALSIKNYSKEFSILVAMITGILIVFQILEILTESIVFIESVYERTGLDFLYMRIVMKVIAVAYISEFAIQICKDAEFGSIASKIELGGKLIILSLSIPIIKAILDTVTSLLA</sequence>
<evidence type="ECO:0000256" key="1">
    <source>
        <dbReference type="SAM" id="Phobius"/>
    </source>
</evidence>
<dbReference type="InterPro" id="IPR025664">
    <property type="entry name" value="Spore_III_AC/AD"/>
</dbReference>